<feature type="compositionally biased region" description="Low complexity" evidence="1">
    <location>
        <begin position="70"/>
        <end position="83"/>
    </location>
</feature>
<dbReference type="AlphaFoldDB" id="A0A2V0NYY9"/>
<protein>
    <submittedName>
        <fullName evidence="2">Uncharacterized protein</fullName>
    </submittedName>
</protein>
<accession>A0A2V0NYY9</accession>
<dbReference type="EMBL" id="BDRX01000019">
    <property type="protein sequence ID" value="GBF90793.1"/>
    <property type="molecule type" value="Genomic_DNA"/>
</dbReference>
<dbReference type="InParanoid" id="A0A2V0NYY9"/>
<comment type="caution">
    <text evidence="2">The sequence shown here is derived from an EMBL/GenBank/DDBJ whole genome shotgun (WGS) entry which is preliminary data.</text>
</comment>
<feature type="compositionally biased region" description="Low complexity" evidence="1">
    <location>
        <begin position="104"/>
        <end position="115"/>
    </location>
</feature>
<gene>
    <name evidence="2" type="ORF">Rsub_03094</name>
</gene>
<proteinExistence type="predicted"/>
<feature type="compositionally biased region" description="Low complexity" evidence="1">
    <location>
        <begin position="7"/>
        <end position="21"/>
    </location>
</feature>
<keyword evidence="3" id="KW-1185">Reference proteome</keyword>
<feature type="compositionally biased region" description="Low complexity" evidence="1">
    <location>
        <begin position="209"/>
        <end position="223"/>
    </location>
</feature>
<evidence type="ECO:0000313" key="2">
    <source>
        <dbReference type="EMBL" id="GBF90793.1"/>
    </source>
</evidence>
<feature type="region of interest" description="Disordered" evidence="1">
    <location>
        <begin position="331"/>
        <end position="367"/>
    </location>
</feature>
<evidence type="ECO:0000313" key="3">
    <source>
        <dbReference type="Proteomes" id="UP000247498"/>
    </source>
</evidence>
<feature type="region of interest" description="Disordered" evidence="1">
    <location>
        <begin position="252"/>
        <end position="274"/>
    </location>
</feature>
<feature type="region of interest" description="Disordered" evidence="1">
    <location>
        <begin position="199"/>
        <end position="223"/>
    </location>
</feature>
<feature type="compositionally biased region" description="Basic residues" evidence="1">
    <location>
        <begin position="333"/>
        <end position="342"/>
    </location>
</feature>
<name>A0A2V0NYY9_9CHLO</name>
<dbReference type="Proteomes" id="UP000247498">
    <property type="component" value="Unassembled WGS sequence"/>
</dbReference>
<feature type="region of interest" description="Disordered" evidence="1">
    <location>
        <begin position="1"/>
        <end position="141"/>
    </location>
</feature>
<evidence type="ECO:0000256" key="1">
    <source>
        <dbReference type="SAM" id="MobiDB-lite"/>
    </source>
</evidence>
<organism evidence="2 3">
    <name type="scientific">Raphidocelis subcapitata</name>
    <dbReference type="NCBI Taxonomy" id="307507"/>
    <lineage>
        <taxon>Eukaryota</taxon>
        <taxon>Viridiplantae</taxon>
        <taxon>Chlorophyta</taxon>
        <taxon>core chlorophytes</taxon>
        <taxon>Chlorophyceae</taxon>
        <taxon>CS clade</taxon>
        <taxon>Sphaeropleales</taxon>
        <taxon>Selenastraceae</taxon>
        <taxon>Raphidocelis</taxon>
    </lineage>
</organism>
<reference evidence="2 3" key="1">
    <citation type="journal article" date="2018" name="Sci. Rep.">
        <title>Raphidocelis subcapitata (=Pseudokirchneriella subcapitata) provides an insight into genome evolution and environmental adaptations in the Sphaeropleales.</title>
        <authorList>
            <person name="Suzuki S."/>
            <person name="Yamaguchi H."/>
            <person name="Nakajima N."/>
            <person name="Kawachi M."/>
        </authorList>
    </citation>
    <scope>NUCLEOTIDE SEQUENCE [LARGE SCALE GENOMIC DNA]</scope>
    <source>
        <strain evidence="2 3">NIES-35</strain>
    </source>
</reference>
<sequence>MPPPRAAPAEGAAAPGTPHAARLPAGGSGQGKTSDAAPHPSASAILRGSPRHLDEPATGGLEDSAPLIKAGPWGEAGAEAAPATSVTPPDSQRLAPLNVPPPAAQDAAAPVTPAADEGRGRRGSEGAALLSPRLGRVSSDGSDDGLCFWLQPPWELAPPPPPLQPPRLTAVVAAAEGQRQQLQPTSPQAPAVRLPPWACPPAAEPTLPRARASGASAAASRPARISTFSARGRALRAAGFLGSGTAKAAQSAAAAPHAKAPRGKAVLRTVPSSALSRASGPAAAASLSREGPATGPAAVLRAWSVCSFSLSYGGKAAGSRTALAGSLAALAAPRRRQRRPHCMRVPPPAGSSGRGHGAAAGGKAPAPLSTIYEESRVDWCAR</sequence>